<keyword evidence="1" id="KW-0808">Transferase</keyword>
<dbReference type="SUPFAM" id="SSF51182">
    <property type="entry name" value="RmlC-like cupins"/>
    <property type="match status" value="1"/>
</dbReference>
<organism evidence="1 2">
    <name type="scientific">Pseudothauera rhizosphaerae</name>
    <dbReference type="NCBI Taxonomy" id="2565932"/>
    <lineage>
        <taxon>Bacteria</taxon>
        <taxon>Pseudomonadati</taxon>
        <taxon>Pseudomonadota</taxon>
        <taxon>Betaproteobacteria</taxon>
        <taxon>Rhodocyclales</taxon>
        <taxon>Zoogloeaceae</taxon>
        <taxon>Pseudothauera</taxon>
    </lineage>
</organism>
<dbReference type="InterPro" id="IPR011051">
    <property type="entry name" value="RmlC_Cupin_sf"/>
</dbReference>
<dbReference type="AlphaFoldDB" id="A0A4S4AK65"/>
<dbReference type="InterPro" id="IPR014710">
    <property type="entry name" value="RmlC-like_jellyroll"/>
</dbReference>
<dbReference type="PANTHER" id="PTHR36169:SF1">
    <property type="entry name" value="ACETATE KINASE EUTQ"/>
    <property type="match status" value="1"/>
</dbReference>
<comment type="caution">
    <text evidence="1">The sequence shown here is derived from an EMBL/GenBank/DDBJ whole genome shotgun (WGS) entry which is preliminary data.</text>
</comment>
<dbReference type="GO" id="GO:0016301">
    <property type="term" value="F:kinase activity"/>
    <property type="evidence" value="ECO:0007669"/>
    <property type="project" value="UniProtKB-KW"/>
</dbReference>
<dbReference type="PANTHER" id="PTHR36169">
    <property type="entry name" value="ETHANOLAMINE UTILIZATION PROTEIN EUTQ"/>
    <property type="match status" value="1"/>
</dbReference>
<reference evidence="1 2" key="1">
    <citation type="submission" date="2019-04" db="EMBL/GenBank/DDBJ databases">
        <title>Azoarcus rhizosphaerae sp. nov. isolated from rhizosphere of Ficus religiosa.</title>
        <authorList>
            <person name="Lin S.-Y."/>
            <person name="Hameed A."/>
            <person name="Hsu Y.-H."/>
            <person name="Young C.-C."/>
        </authorList>
    </citation>
    <scope>NUCLEOTIDE SEQUENCE [LARGE SCALE GENOMIC DNA]</scope>
    <source>
        <strain evidence="1 2">CC-YHH848</strain>
    </source>
</reference>
<dbReference type="RefSeq" id="WP_136386088.1">
    <property type="nucleotide sequence ID" value="NZ_SSOD01000014.1"/>
</dbReference>
<dbReference type="InterPro" id="IPR010424">
    <property type="entry name" value="EutQ"/>
</dbReference>
<dbReference type="CDD" id="cd02228">
    <property type="entry name" value="cupin_EutQ"/>
    <property type="match status" value="1"/>
</dbReference>
<dbReference type="Pfam" id="PF06249">
    <property type="entry name" value="EutQ"/>
    <property type="match status" value="1"/>
</dbReference>
<evidence type="ECO:0000313" key="2">
    <source>
        <dbReference type="Proteomes" id="UP000307956"/>
    </source>
</evidence>
<keyword evidence="1" id="KW-0418">Kinase</keyword>
<dbReference type="NCBIfam" id="NF012001">
    <property type="entry name" value="PRK15457.1"/>
    <property type="match status" value="1"/>
</dbReference>
<dbReference type="EMBL" id="SSOD01000014">
    <property type="protein sequence ID" value="THF59303.1"/>
    <property type="molecule type" value="Genomic_DNA"/>
</dbReference>
<accession>A0A4S4AK65</accession>
<proteinExistence type="predicted"/>
<sequence length="241" mass="24976">MKQLISADTVRQEHAAGRQRIEAVLPQTIVTAEARATAEKLGVVIEESVVPQVGAPAPAGSGARTPAAKPGSDDVAAIRAAILAKLPPGTVSDAVVDQLIRKAVDEQFAAPAASAAGQGGFTAQTIADGIKHVDAASVRFGRFEGAGAGSQVGLTDVVTSADSSPMAAGYMTWSKCFFPWTLNYDEIDVVLEGELHIRSAGSTVVGRPGDVIFIPRGSAIEFGTPSSVRFLYVTYPADWQG</sequence>
<keyword evidence="2" id="KW-1185">Reference proteome</keyword>
<dbReference type="OrthoDB" id="3828611at2"/>
<evidence type="ECO:0000313" key="1">
    <source>
        <dbReference type="EMBL" id="THF59303.1"/>
    </source>
</evidence>
<protein>
    <submittedName>
        <fullName evidence="1">Ethanolamine utilization acetate kinase EutQ</fullName>
    </submittedName>
</protein>
<gene>
    <name evidence="1" type="primary">eutQ</name>
    <name evidence="1" type="ORF">E6O51_16440</name>
</gene>
<name>A0A4S4AK65_9RHOO</name>
<dbReference type="Proteomes" id="UP000307956">
    <property type="component" value="Unassembled WGS sequence"/>
</dbReference>
<dbReference type="Gene3D" id="2.60.120.10">
    <property type="entry name" value="Jelly Rolls"/>
    <property type="match status" value="1"/>
</dbReference>